<dbReference type="SUPFAM" id="SSF51735">
    <property type="entry name" value="NAD(P)-binding Rossmann-fold domains"/>
    <property type="match status" value="1"/>
</dbReference>
<evidence type="ECO:0000313" key="2">
    <source>
        <dbReference type="EMBL" id="GAA2804296.1"/>
    </source>
</evidence>
<sequence length="354" mass="39406">MRIVIAGIGTIGSRHVACFGQAGHEVITVDRRAGADADRVDRVPDPSNVDAWVVATPTASHLAVVDEILRSRPDAHILLEKPACYPADLADLLRTIRSHPRSRVVVNDVYAYSGAVQRFAEVVRGSGDFDQIMKITMEFTKNRELDVANGRFVDTQYGEAGYEFFHMLSILRSIVPADRYETYLRTVPVLVTPELRVRTLAANLPEIELYASSTGAVGFGHLAGFAFSASESRHYLARSRIPYGADLRYRFADVEFRIGRHVTLVFEPWHGTAVDHRNKHAVHLRDTESQRHFTFSGNHFNDAILRQLDLLHNAAEGTSVLRLAEHQYMAGLGLAAAAGGFLWPLETDLYEKLA</sequence>
<keyword evidence="3" id="KW-1185">Reference proteome</keyword>
<organism evidence="2 3">
    <name type="scientific">Saccharopolyspora taberi</name>
    <dbReference type="NCBI Taxonomy" id="60895"/>
    <lineage>
        <taxon>Bacteria</taxon>
        <taxon>Bacillati</taxon>
        <taxon>Actinomycetota</taxon>
        <taxon>Actinomycetes</taxon>
        <taxon>Pseudonocardiales</taxon>
        <taxon>Pseudonocardiaceae</taxon>
        <taxon>Saccharopolyspora</taxon>
    </lineage>
</organism>
<evidence type="ECO:0000313" key="3">
    <source>
        <dbReference type="Proteomes" id="UP001500979"/>
    </source>
</evidence>
<gene>
    <name evidence="2" type="ORF">GCM10010470_44340</name>
</gene>
<proteinExistence type="predicted"/>
<feature type="domain" description="Gfo/Idh/MocA-like oxidoreductase N-terminal" evidence="1">
    <location>
        <begin position="2"/>
        <end position="100"/>
    </location>
</feature>
<evidence type="ECO:0000259" key="1">
    <source>
        <dbReference type="Pfam" id="PF01408"/>
    </source>
</evidence>
<dbReference type="InterPro" id="IPR000683">
    <property type="entry name" value="Gfo/Idh/MocA-like_OxRdtase_N"/>
</dbReference>
<dbReference type="EMBL" id="BAAAUX010000019">
    <property type="protein sequence ID" value="GAA2804296.1"/>
    <property type="molecule type" value="Genomic_DNA"/>
</dbReference>
<dbReference type="Proteomes" id="UP001500979">
    <property type="component" value="Unassembled WGS sequence"/>
</dbReference>
<dbReference type="Gene3D" id="3.40.50.720">
    <property type="entry name" value="NAD(P)-binding Rossmann-like Domain"/>
    <property type="match status" value="1"/>
</dbReference>
<name>A0ABN3VGX3_9PSEU</name>
<dbReference type="InterPro" id="IPR036291">
    <property type="entry name" value="NAD(P)-bd_dom_sf"/>
</dbReference>
<protein>
    <recommendedName>
        <fullName evidence="1">Gfo/Idh/MocA-like oxidoreductase N-terminal domain-containing protein</fullName>
    </recommendedName>
</protein>
<comment type="caution">
    <text evidence="2">The sequence shown here is derived from an EMBL/GenBank/DDBJ whole genome shotgun (WGS) entry which is preliminary data.</text>
</comment>
<reference evidence="2 3" key="1">
    <citation type="journal article" date="2019" name="Int. J. Syst. Evol. Microbiol.">
        <title>The Global Catalogue of Microorganisms (GCM) 10K type strain sequencing project: providing services to taxonomists for standard genome sequencing and annotation.</title>
        <authorList>
            <consortium name="The Broad Institute Genomics Platform"/>
            <consortium name="The Broad Institute Genome Sequencing Center for Infectious Disease"/>
            <person name="Wu L."/>
            <person name="Ma J."/>
        </authorList>
    </citation>
    <scope>NUCLEOTIDE SEQUENCE [LARGE SCALE GENOMIC DNA]</scope>
    <source>
        <strain evidence="2 3">JCM 9383</strain>
    </source>
</reference>
<dbReference type="Pfam" id="PF01408">
    <property type="entry name" value="GFO_IDH_MocA"/>
    <property type="match status" value="1"/>
</dbReference>
<accession>A0ABN3VGX3</accession>
<dbReference type="RefSeq" id="WP_344682682.1">
    <property type="nucleotide sequence ID" value="NZ_BAAAUX010000019.1"/>
</dbReference>
<dbReference type="Gene3D" id="3.30.360.10">
    <property type="entry name" value="Dihydrodipicolinate Reductase, domain 2"/>
    <property type="match status" value="1"/>
</dbReference>